<dbReference type="RefSeq" id="WP_176753910.1">
    <property type="nucleotide sequence ID" value="NZ_FMWO01000055.1"/>
</dbReference>
<organism evidence="1 2">
    <name type="scientific">Nitrosomonas mobilis</name>
    <dbReference type="NCBI Taxonomy" id="51642"/>
    <lineage>
        <taxon>Bacteria</taxon>
        <taxon>Pseudomonadati</taxon>
        <taxon>Pseudomonadota</taxon>
        <taxon>Betaproteobacteria</taxon>
        <taxon>Nitrosomonadales</taxon>
        <taxon>Nitrosomonadaceae</taxon>
        <taxon>Nitrosomonas</taxon>
    </lineage>
</organism>
<name>A0A1G5SHF1_9PROT</name>
<accession>A0A1G5SHF1</accession>
<reference evidence="1 2" key="1">
    <citation type="submission" date="2016-10" db="EMBL/GenBank/DDBJ databases">
        <authorList>
            <person name="de Groot N.N."/>
        </authorList>
    </citation>
    <scope>NUCLEOTIDE SEQUENCE [LARGE SCALE GENOMIC DNA]</scope>
    <source>
        <strain evidence="1">1</strain>
    </source>
</reference>
<protein>
    <submittedName>
        <fullName evidence="1">Uncharacterized protein</fullName>
    </submittedName>
</protein>
<sequence length="55" mass="6134">MRELELLDLTTLASDQENDLIRPLFEQVRILTARVSELDVSGNVILTPFTASSTT</sequence>
<dbReference type="AlphaFoldDB" id="A0A1G5SHF1"/>
<keyword evidence="2" id="KW-1185">Reference proteome</keyword>
<dbReference type="EMBL" id="FMWO01000055">
    <property type="protein sequence ID" value="SCZ85981.1"/>
    <property type="molecule type" value="Genomic_DNA"/>
</dbReference>
<dbReference type="Proteomes" id="UP000198729">
    <property type="component" value="Unassembled WGS sequence"/>
</dbReference>
<evidence type="ECO:0000313" key="1">
    <source>
        <dbReference type="EMBL" id="SCZ85981.1"/>
    </source>
</evidence>
<evidence type="ECO:0000313" key="2">
    <source>
        <dbReference type="Proteomes" id="UP000198729"/>
    </source>
</evidence>
<gene>
    <name evidence="1" type="ORF">NSMM_470050</name>
</gene>
<proteinExistence type="predicted"/>